<reference evidence="3" key="1">
    <citation type="journal article" date="2018" name="Nat. Microbiol.">
        <title>Leveraging single-cell genomics to expand the fungal tree of life.</title>
        <authorList>
            <person name="Ahrendt S.R."/>
            <person name="Quandt C.A."/>
            <person name="Ciobanu D."/>
            <person name="Clum A."/>
            <person name="Salamov A."/>
            <person name="Andreopoulos B."/>
            <person name="Cheng J.F."/>
            <person name="Woyke T."/>
            <person name="Pelin A."/>
            <person name="Henrissat B."/>
            <person name="Reynolds N.K."/>
            <person name="Benny G.L."/>
            <person name="Smith M.E."/>
            <person name="James T.Y."/>
            <person name="Grigoriev I.V."/>
        </authorList>
    </citation>
    <scope>NUCLEOTIDE SEQUENCE [LARGE SCALE GENOMIC DNA]</scope>
    <source>
        <strain evidence="3">RSA 468</strain>
    </source>
</reference>
<sequence length="243" mass="26797">MSQHNLLADVHTPGTAGSPPPSVFRQFRALLSIHVTTLRRSPMALFIGVIFPVFTVFIGILAGKLVDLPELKAGDVANFPLAGSTLPTNALLPYVLQDPASFDFPWSRLQTQLQGLINMPTPRAVNFSRFESLDAIQEYQRQEVIHKNRDRSYTPRQPTVGLYLRSLREETSANSDTNTNTNTNTTTAFNYAVLYSSPQSPNLPGMVHMMEQAQWQSLATPGSLLPIVAKVATFPTQASEVID</sequence>
<dbReference type="Proteomes" id="UP000268162">
    <property type="component" value="Unassembled WGS sequence"/>
</dbReference>
<protein>
    <submittedName>
        <fullName evidence="2">Uncharacterized protein</fullName>
    </submittedName>
</protein>
<keyword evidence="1" id="KW-0812">Transmembrane</keyword>
<feature type="transmembrane region" description="Helical" evidence="1">
    <location>
        <begin position="43"/>
        <end position="62"/>
    </location>
</feature>
<keyword evidence="3" id="KW-1185">Reference proteome</keyword>
<evidence type="ECO:0000256" key="1">
    <source>
        <dbReference type="SAM" id="Phobius"/>
    </source>
</evidence>
<name>A0A4V1J4D7_9FUNG</name>
<feature type="non-terminal residue" evidence="2">
    <location>
        <position position="243"/>
    </location>
</feature>
<dbReference type="AlphaFoldDB" id="A0A4V1J4D7"/>
<organism evidence="2 3">
    <name type="scientific">Dimargaris cristalligena</name>
    <dbReference type="NCBI Taxonomy" id="215637"/>
    <lineage>
        <taxon>Eukaryota</taxon>
        <taxon>Fungi</taxon>
        <taxon>Fungi incertae sedis</taxon>
        <taxon>Zoopagomycota</taxon>
        <taxon>Kickxellomycotina</taxon>
        <taxon>Dimargaritomycetes</taxon>
        <taxon>Dimargaritales</taxon>
        <taxon>Dimargaritaceae</taxon>
        <taxon>Dimargaris</taxon>
    </lineage>
</organism>
<dbReference type="EMBL" id="ML002933">
    <property type="protein sequence ID" value="RKP35199.1"/>
    <property type="molecule type" value="Genomic_DNA"/>
</dbReference>
<evidence type="ECO:0000313" key="3">
    <source>
        <dbReference type="Proteomes" id="UP000268162"/>
    </source>
</evidence>
<keyword evidence="1" id="KW-0472">Membrane</keyword>
<proteinExistence type="predicted"/>
<gene>
    <name evidence="2" type="ORF">BJ085DRAFT_35870</name>
</gene>
<keyword evidence="1" id="KW-1133">Transmembrane helix</keyword>
<evidence type="ECO:0000313" key="2">
    <source>
        <dbReference type="EMBL" id="RKP35199.1"/>
    </source>
</evidence>
<accession>A0A4V1J4D7</accession>